<dbReference type="AlphaFoldDB" id="A0A147JSW3"/>
<dbReference type="InterPro" id="IPR011059">
    <property type="entry name" value="Metal-dep_hydrolase_composite"/>
</dbReference>
<comment type="caution">
    <text evidence="1">The sequence shown here is derived from an EMBL/GenBank/DDBJ whole genome shotgun (WGS) entry which is preliminary data.</text>
</comment>
<sequence>MRPIHFGEYSNICQNLVYSSLGNSVDTVLVDGEVVVAGGKLTKVDLGEIIRKHAELAADLLERRKKYIKPLPF</sequence>
<organism evidence="1 2">
    <name type="scientific">Hadarchaeum yellowstonense</name>
    <dbReference type="NCBI Taxonomy" id="1776334"/>
    <lineage>
        <taxon>Archaea</taxon>
        <taxon>Methanobacteriati</taxon>
        <taxon>Candidatus Hadarchaeota</taxon>
        <taxon>Candidatus Hadarchaeia</taxon>
        <taxon>Candidatus Hadarchaeales</taxon>
        <taxon>Candidatus Hadarchaeaceae</taxon>
        <taxon>Candidatus Hadarchaeum</taxon>
    </lineage>
</organism>
<dbReference type="Gene3D" id="2.30.40.10">
    <property type="entry name" value="Urease, subunit C, domain 1"/>
    <property type="match status" value="1"/>
</dbReference>
<dbReference type="GO" id="GO:0016810">
    <property type="term" value="F:hydrolase activity, acting on carbon-nitrogen (but not peptide) bonds"/>
    <property type="evidence" value="ECO:0007669"/>
    <property type="project" value="InterPro"/>
</dbReference>
<evidence type="ECO:0008006" key="3">
    <source>
        <dbReference type="Google" id="ProtNLM"/>
    </source>
</evidence>
<gene>
    <name evidence="1" type="ORF">APZ16_00510</name>
</gene>
<dbReference type="EMBL" id="LQMQ01000059">
    <property type="protein sequence ID" value="KUO39597.1"/>
    <property type="molecule type" value="Genomic_DNA"/>
</dbReference>
<evidence type="ECO:0000313" key="2">
    <source>
        <dbReference type="Proteomes" id="UP000074294"/>
    </source>
</evidence>
<reference evidence="1 2" key="1">
    <citation type="journal article" date="2016" name="Nat. Microbiol.">
        <title>Genomic inference of the metabolism of cosmopolitan subsurface Archaea, Hadesarchaea.</title>
        <authorList>
            <person name="Baker B.J."/>
            <person name="Saw J.H."/>
            <person name="Lind A.E."/>
            <person name="Lazar C.S."/>
            <person name="Hinrichs K.-U."/>
            <person name="Teske A.P."/>
            <person name="Ettema T.J."/>
        </authorList>
    </citation>
    <scope>NUCLEOTIDE SEQUENCE [LARGE SCALE GENOMIC DNA]</scope>
</reference>
<dbReference type="SUPFAM" id="SSF51338">
    <property type="entry name" value="Composite domain of metallo-dependent hydrolases"/>
    <property type="match status" value="1"/>
</dbReference>
<evidence type="ECO:0000313" key="1">
    <source>
        <dbReference type="EMBL" id="KUO39597.1"/>
    </source>
</evidence>
<dbReference type="Proteomes" id="UP000074294">
    <property type="component" value="Unassembled WGS sequence"/>
</dbReference>
<name>A0A147JSW3_HADYE</name>
<proteinExistence type="predicted"/>
<protein>
    <recommendedName>
        <fullName evidence="3">Amidohydrolase-related domain-containing protein</fullName>
    </recommendedName>
</protein>
<accession>A0A147JSW3</accession>